<protein>
    <submittedName>
        <fullName evidence="3">Uncharacterized protein</fullName>
    </submittedName>
</protein>
<evidence type="ECO:0000313" key="2">
    <source>
        <dbReference type="EMBL" id="CAI3660989.1"/>
    </source>
</evidence>
<dbReference type="EMBL" id="UWJD01000001">
    <property type="protein sequence ID" value="VCT84442.1"/>
    <property type="molecule type" value="Genomic_DNA"/>
</dbReference>
<gene>
    <name evidence="2" type="ORF">CNEO2_50018</name>
    <name evidence="1" type="ORF">CNEO_43352</name>
    <name evidence="3" type="ORF">CNEONATNEC25_02042</name>
</gene>
<accession>A0A650LYK5</accession>
<proteinExistence type="predicted"/>
<evidence type="ECO:0000313" key="4">
    <source>
        <dbReference type="Proteomes" id="UP000431451"/>
    </source>
</evidence>
<reference evidence="2" key="3">
    <citation type="submission" date="2022-10" db="EMBL/GenBank/DDBJ databases">
        <authorList>
            <person name="Aires J."/>
            <person name="Mesa V."/>
        </authorList>
    </citation>
    <scope>NUCLEOTIDE SEQUENCE</scope>
    <source>
        <strain evidence="2">Clostridium neonatale JD116</strain>
    </source>
</reference>
<reference evidence="1" key="2">
    <citation type="submission" date="2021-10" db="EMBL/GenBank/DDBJ databases">
        <authorList>
            <person name="Mesa V."/>
        </authorList>
    </citation>
    <scope>NUCLEOTIDE SEQUENCE</scope>
    <source>
        <strain evidence="1">CC3_PB</strain>
    </source>
</reference>
<evidence type="ECO:0000313" key="1">
    <source>
        <dbReference type="EMBL" id="CAG9707970.1"/>
    </source>
</evidence>
<dbReference type="RefSeq" id="WP_159116237.1">
    <property type="nucleotide sequence ID" value="NZ_CAKJVE010000004.1"/>
</dbReference>
<dbReference type="AlphaFoldDB" id="A0A650LYK5"/>
<sequence>MNNYIIDGIINSKTKKADLESSNRLGKRVGIDKNTILKDESLTMKNIDEEGYIKTSPVVNYFFDNDDIYVETRNRIYKLVATD</sequence>
<reference evidence="3 4" key="1">
    <citation type="submission" date="2018-06" db="EMBL/GenBank/DDBJ databases">
        <authorList>
            <consortium name="IHU Genomes"/>
        </authorList>
    </citation>
    <scope>NUCLEOTIDE SEQUENCE [LARGE SCALE GENOMIC DNA]</scope>
    <source>
        <strain evidence="3 4">NEC25</strain>
    </source>
</reference>
<dbReference type="Proteomes" id="UP000431451">
    <property type="component" value="Unassembled WGS sequence"/>
</dbReference>
<name>A0A650LYK5_9CLOT</name>
<organism evidence="3 4">
    <name type="scientific">Clostridium neonatale</name>
    <dbReference type="NCBI Taxonomy" id="137838"/>
    <lineage>
        <taxon>Bacteria</taxon>
        <taxon>Bacillati</taxon>
        <taxon>Bacillota</taxon>
        <taxon>Clostridia</taxon>
        <taxon>Eubacteriales</taxon>
        <taxon>Clostridiaceae</taxon>
        <taxon>Clostridium</taxon>
    </lineage>
</organism>
<dbReference type="Proteomes" id="UP001189143">
    <property type="component" value="Unassembled WGS sequence"/>
</dbReference>
<dbReference type="EMBL" id="CAKJVE010000004">
    <property type="protein sequence ID" value="CAG9707970.1"/>
    <property type="molecule type" value="Genomic_DNA"/>
</dbReference>
<dbReference type="Proteomes" id="UP000789738">
    <property type="component" value="Unassembled WGS sequence"/>
</dbReference>
<evidence type="ECO:0000313" key="3">
    <source>
        <dbReference type="EMBL" id="VCT84442.1"/>
    </source>
</evidence>
<dbReference type="EMBL" id="CAMTCP010000259">
    <property type="protein sequence ID" value="CAI3660989.1"/>
    <property type="molecule type" value="Genomic_DNA"/>
</dbReference>